<dbReference type="AlphaFoldDB" id="A0A0D7B1C1"/>
<evidence type="ECO:0000313" key="1">
    <source>
        <dbReference type="EMBL" id="KIY64010.1"/>
    </source>
</evidence>
<reference evidence="1 2" key="1">
    <citation type="journal article" date="2015" name="Fungal Genet. Biol.">
        <title>Evolution of novel wood decay mechanisms in Agaricales revealed by the genome sequences of Fistulina hepatica and Cylindrobasidium torrendii.</title>
        <authorList>
            <person name="Floudas D."/>
            <person name="Held B.W."/>
            <person name="Riley R."/>
            <person name="Nagy L.G."/>
            <person name="Koehler G."/>
            <person name="Ransdell A.S."/>
            <person name="Younus H."/>
            <person name="Chow J."/>
            <person name="Chiniquy J."/>
            <person name="Lipzen A."/>
            <person name="Tritt A."/>
            <person name="Sun H."/>
            <person name="Haridas S."/>
            <person name="LaButti K."/>
            <person name="Ohm R.A."/>
            <person name="Kues U."/>
            <person name="Blanchette R.A."/>
            <person name="Grigoriev I.V."/>
            <person name="Minto R.E."/>
            <person name="Hibbett D.S."/>
        </authorList>
    </citation>
    <scope>NUCLEOTIDE SEQUENCE [LARGE SCALE GENOMIC DNA]</scope>
    <source>
        <strain evidence="1 2">FP15055 ss-10</strain>
    </source>
</reference>
<accession>A0A0D7B1C1</accession>
<dbReference type="EMBL" id="KN880659">
    <property type="protein sequence ID" value="KIY64010.1"/>
    <property type="molecule type" value="Genomic_DNA"/>
</dbReference>
<protein>
    <submittedName>
        <fullName evidence="1">Uncharacterized protein</fullName>
    </submittedName>
</protein>
<dbReference type="OrthoDB" id="3365698at2759"/>
<feature type="non-terminal residue" evidence="1">
    <location>
        <position position="165"/>
    </location>
</feature>
<dbReference type="Gene3D" id="1.20.1280.50">
    <property type="match status" value="1"/>
</dbReference>
<gene>
    <name evidence="1" type="ORF">CYLTODRAFT_359122</name>
</gene>
<organism evidence="1 2">
    <name type="scientific">Cylindrobasidium torrendii FP15055 ss-10</name>
    <dbReference type="NCBI Taxonomy" id="1314674"/>
    <lineage>
        <taxon>Eukaryota</taxon>
        <taxon>Fungi</taxon>
        <taxon>Dikarya</taxon>
        <taxon>Basidiomycota</taxon>
        <taxon>Agaricomycotina</taxon>
        <taxon>Agaricomycetes</taxon>
        <taxon>Agaricomycetidae</taxon>
        <taxon>Agaricales</taxon>
        <taxon>Marasmiineae</taxon>
        <taxon>Physalacriaceae</taxon>
        <taxon>Cylindrobasidium</taxon>
    </lineage>
</organism>
<sequence length="165" mass="18082">MALDCVEFDALAGLAESPITADLVACIGKHLKTNFPPEGQASEEIRRAQADAGEYSNALLSRIGHLRNQLAVLEAEHETVLESLGEMGTVLHPVRRVPDEVLGEIFSAANANNPPPTFQQLCTGAFQDSLAELHYAPWTLSKVCRNWRHVATSRASLWQEVCIHL</sequence>
<proteinExistence type="predicted"/>
<evidence type="ECO:0000313" key="2">
    <source>
        <dbReference type="Proteomes" id="UP000054007"/>
    </source>
</evidence>
<dbReference type="Proteomes" id="UP000054007">
    <property type="component" value="Unassembled WGS sequence"/>
</dbReference>
<name>A0A0D7B1C1_9AGAR</name>
<keyword evidence="2" id="KW-1185">Reference proteome</keyword>